<evidence type="ECO:0000313" key="1">
    <source>
        <dbReference type="EMBL" id="PFH01446.1"/>
    </source>
</evidence>
<gene>
    <name evidence="1" type="ORF">M972_11178</name>
</gene>
<dbReference type="RefSeq" id="WP_003515474.1">
    <property type="nucleotide sequence ID" value="NZ_CP013828.1"/>
</dbReference>
<name>A0AB36TCV8_ACETH</name>
<reference evidence="1 2" key="1">
    <citation type="submission" date="2017-09" db="EMBL/GenBank/DDBJ databases">
        <title>Evaluation of Pacific Biosciences Sequencing Technology to Finishing C. thermocellum Genome Sequences.</title>
        <authorList>
            <person name="Brown S."/>
        </authorList>
    </citation>
    <scope>NUCLEOTIDE SEQUENCE [LARGE SCALE GENOMIC DNA]</scope>
    <source>
        <strain evidence="1 2">AD2</strain>
    </source>
</reference>
<dbReference type="AlphaFoldDB" id="A0AB36TCV8"/>
<comment type="caution">
    <text evidence="1">The sequence shown here is derived from an EMBL/GenBank/DDBJ whole genome shotgun (WGS) entry which is preliminary data.</text>
</comment>
<proteinExistence type="predicted"/>
<dbReference type="EMBL" id="PDBW01000001">
    <property type="protein sequence ID" value="PFH01446.1"/>
    <property type="molecule type" value="Genomic_DNA"/>
</dbReference>
<evidence type="ECO:0000313" key="2">
    <source>
        <dbReference type="Proteomes" id="UP000223596"/>
    </source>
</evidence>
<dbReference type="Proteomes" id="UP000223596">
    <property type="component" value="Unassembled WGS sequence"/>
</dbReference>
<sequence length="208" mass="24282">MVEVYYYIPKEEVENAVECGLKLSEYFDKEVVIGNTRQKCISALLNPKDDMEKYRSESLRCVKLELPPEYCFVADKYLYEIGLNHSEVMELYLDSIMPIKDYTFGLYRLPECLVTSTVIGEHINLLNKGLDSPVLFDNSEELYINNAIENLKEDYHDINDIMLYFFYRDLEKKGKLKRIEDEGSKVVVFLDEKAGKTFIAKKPDSCFE</sequence>
<organism evidence="1 2">
    <name type="scientific">Acetivibrio thermocellus AD2</name>
    <dbReference type="NCBI Taxonomy" id="1138384"/>
    <lineage>
        <taxon>Bacteria</taxon>
        <taxon>Bacillati</taxon>
        <taxon>Bacillota</taxon>
        <taxon>Clostridia</taxon>
        <taxon>Eubacteriales</taxon>
        <taxon>Oscillospiraceae</taxon>
        <taxon>Acetivibrio</taxon>
    </lineage>
</organism>
<protein>
    <submittedName>
        <fullName evidence="1">Uncharacterized protein</fullName>
    </submittedName>
</protein>
<accession>A0AB36TCV8</accession>